<sequence>MILPFDPVTSYSYGADKEDEQRSKAHKAIRRFNEVLVASAVADFLPYLRWLDIGGHEKAMKETAKEDFMDVMLSICEDKGLYGFDADAVIKATCLATQSAGTYTTIVTLTWTLSLLLNNYEALKKAQDELDIHVGKNRWVQESDLKNLVYLQAIVNESLRLYPAAPLLLPHESIEGCVVCGYDIPKGTRLLVNIWKFHYDPDIWPDPHEFKLERFFTTHKDVNVRGNHFKLMSSLVSTTSTC</sequence>
<reference evidence="11 12" key="1">
    <citation type="journal article" date="2017" name="Genome Biol.">
        <title>New reference genome sequences of hot pepper reveal the massive evolution of plant disease-resistance genes by retroduplication.</title>
        <authorList>
            <person name="Kim S."/>
            <person name="Park J."/>
            <person name="Yeom S.I."/>
            <person name="Kim Y.M."/>
            <person name="Seo E."/>
            <person name="Kim K.T."/>
            <person name="Kim M.S."/>
            <person name="Lee J.M."/>
            <person name="Cheong K."/>
            <person name="Shin H.S."/>
            <person name="Kim S.B."/>
            <person name="Han K."/>
            <person name="Lee J."/>
            <person name="Park M."/>
            <person name="Lee H.A."/>
            <person name="Lee H.Y."/>
            <person name="Lee Y."/>
            <person name="Oh S."/>
            <person name="Lee J.H."/>
            <person name="Choi E."/>
            <person name="Choi E."/>
            <person name="Lee S.E."/>
            <person name="Jeon J."/>
            <person name="Kim H."/>
            <person name="Choi G."/>
            <person name="Song H."/>
            <person name="Lee J."/>
            <person name="Lee S.C."/>
            <person name="Kwon J.K."/>
            <person name="Lee H.Y."/>
            <person name="Koo N."/>
            <person name="Hong Y."/>
            <person name="Kim R.W."/>
            <person name="Kang W.H."/>
            <person name="Huh J.H."/>
            <person name="Kang B.C."/>
            <person name="Yang T.J."/>
            <person name="Lee Y.H."/>
            <person name="Bennetzen J.L."/>
            <person name="Choi D."/>
        </authorList>
    </citation>
    <scope>NUCLEOTIDE SEQUENCE [LARGE SCALE GENOMIC DNA]</scope>
    <source>
        <strain evidence="12">cv. PBC81</strain>
    </source>
</reference>
<evidence type="ECO:0000256" key="8">
    <source>
        <dbReference type="ARBA" id="ARBA00023004"/>
    </source>
</evidence>
<comment type="subcellular location">
    <subcellularLocation>
        <location evidence="2">Membrane</location>
    </subcellularLocation>
</comment>
<protein>
    <submittedName>
        <fullName evidence="11">Cytochrome</fullName>
    </submittedName>
</protein>
<dbReference type="STRING" id="33114.A0A2G2V0B2"/>
<accession>A0A2G2V0B2</accession>
<keyword evidence="7" id="KW-0560">Oxidoreductase</keyword>
<dbReference type="PRINTS" id="PR00385">
    <property type="entry name" value="P450"/>
</dbReference>
<evidence type="ECO:0000313" key="12">
    <source>
        <dbReference type="Proteomes" id="UP000224567"/>
    </source>
</evidence>
<evidence type="ECO:0000313" key="11">
    <source>
        <dbReference type="EMBL" id="PHT26403.1"/>
    </source>
</evidence>
<evidence type="ECO:0000256" key="1">
    <source>
        <dbReference type="ARBA" id="ARBA00001971"/>
    </source>
</evidence>
<dbReference type="GO" id="GO:0004497">
    <property type="term" value="F:monooxygenase activity"/>
    <property type="evidence" value="ECO:0007669"/>
    <property type="project" value="UniProtKB-KW"/>
</dbReference>
<evidence type="ECO:0000256" key="6">
    <source>
        <dbReference type="ARBA" id="ARBA00022989"/>
    </source>
</evidence>
<evidence type="ECO:0000256" key="10">
    <source>
        <dbReference type="ARBA" id="ARBA00023136"/>
    </source>
</evidence>
<evidence type="ECO:0000256" key="2">
    <source>
        <dbReference type="ARBA" id="ARBA00004370"/>
    </source>
</evidence>
<keyword evidence="12" id="KW-1185">Reference proteome</keyword>
<organism evidence="11 12">
    <name type="scientific">Capsicum baccatum</name>
    <name type="common">Peruvian pepper</name>
    <dbReference type="NCBI Taxonomy" id="33114"/>
    <lineage>
        <taxon>Eukaryota</taxon>
        <taxon>Viridiplantae</taxon>
        <taxon>Streptophyta</taxon>
        <taxon>Embryophyta</taxon>
        <taxon>Tracheophyta</taxon>
        <taxon>Spermatophyta</taxon>
        <taxon>Magnoliopsida</taxon>
        <taxon>eudicotyledons</taxon>
        <taxon>Gunneridae</taxon>
        <taxon>Pentapetalae</taxon>
        <taxon>asterids</taxon>
        <taxon>lamiids</taxon>
        <taxon>Solanales</taxon>
        <taxon>Solanaceae</taxon>
        <taxon>Solanoideae</taxon>
        <taxon>Capsiceae</taxon>
        <taxon>Capsicum</taxon>
    </lineage>
</organism>
<dbReference type="GO" id="GO:0005506">
    <property type="term" value="F:iron ion binding"/>
    <property type="evidence" value="ECO:0007669"/>
    <property type="project" value="InterPro"/>
</dbReference>
<dbReference type="PANTHER" id="PTHR47947:SF26">
    <property type="entry name" value="CYTOCHROME P450"/>
    <property type="match status" value="1"/>
</dbReference>
<evidence type="ECO:0000256" key="5">
    <source>
        <dbReference type="ARBA" id="ARBA00022723"/>
    </source>
</evidence>
<reference evidence="12" key="2">
    <citation type="journal article" date="2017" name="J. Anim. Genet.">
        <title>Multiple reference genome sequences of hot pepper reveal the massive evolution of plant disease resistance genes by retroduplication.</title>
        <authorList>
            <person name="Kim S."/>
            <person name="Park J."/>
            <person name="Yeom S.-I."/>
            <person name="Kim Y.-M."/>
            <person name="Seo E."/>
            <person name="Kim K.-T."/>
            <person name="Kim M.-S."/>
            <person name="Lee J.M."/>
            <person name="Cheong K."/>
            <person name="Shin H.-S."/>
            <person name="Kim S.-B."/>
            <person name="Han K."/>
            <person name="Lee J."/>
            <person name="Park M."/>
            <person name="Lee H.-A."/>
            <person name="Lee H.-Y."/>
            <person name="Lee Y."/>
            <person name="Oh S."/>
            <person name="Lee J.H."/>
            <person name="Choi E."/>
            <person name="Choi E."/>
            <person name="Lee S.E."/>
            <person name="Jeon J."/>
            <person name="Kim H."/>
            <person name="Choi G."/>
            <person name="Song H."/>
            <person name="Lee J."/>
            <person name="Lee S.-C."/>
            <person name="Kwon J.-K."/>
            <person name="Lee H.-Y."/>
            <person name="Koo N."/>
            <person name="Hong Y."/>
            <person name="Kim R.W."/>
            <person name="Kang W.-H."/>
            <person name="Huh J.H."/>
            <person name="Kang B.-C."/>
            <person name="Yang T.-J."/>
            <person name="Lee Y.-H."/>
            <person name="Bennetzen J.L."/>
            <person name="Choi D."/>
        </authorList>
    </citation>
    <scope>NUCLEOTIDE SEQUENCE [LARGE SCALE GENOMIC DNA]</scope>
    <source>
        <strain evidence="12">cv. PBC81</strain>
    </source>
</reference>
<keyword evidence="3" id="KW-0349">Heme</keyword>
<keyword evidence="8" id="KW-0408">Iron</keyword>
<dbReference type="PRINTS" id="PR00463">
    <property type="entry name" value="EP450I"/>
</dbReference>
<dbReference type="Proteomes" id="UP000224567">
    <property type="component" value="Unassembled WGS sequence"/>
</dbReference>
<keyword evidence="5" id="KW-0479">Metal-binding</keyword>
<evidence type="ECO:0000256" key="7">
    <source>
        <dbReference type="ARBA" id="ARBA00023002"/>
    </source>
</evidence>
<dbReference type="InterPro" id="IPR050651">
    <property type="entry name" value="Plant_Cytochrome_P450_Monoox"/>
</dbReference>
<dbReference type="GO" id="GO:0016020">
    <property type="term" value="C:membrane"/>
    <property type="evidence" value="ECO:0007669"/>
    <property type="project" value="UniProtKB-SubCell"/>
</dbReference>
<dbReference type="EMBL" id="MLFT02000817">
    <property type="protein sequence ID" value="PHT26403.1"/>
    <property type="molecule type" value="Genomic_DNA"/>
</dbReference>
<proteinExistence type="predicted"/>
<dbReference type="Pfam" id="PF00067">
    <property type="entry name" value="p450"/>
    <property type="match status" value="1"/>
</dbReference>
<dbReference type="Gene3D" id="1.10.630.10">
    <property type="entry name" value="Cytochrome P450"/>
    <property type="match status" value="1"/>
</dbReference>
<keyword evidence="6" id="KW-1133">Transmembrane helix</keyword>
<dbReference type="GO" id="GO:0020037">
    <property type="term" value="F:heme binding"/>
    <property type="evidence" value="ECO:0007669"/>
    <property type="project" value="InterPro"/>
</dbReference>
<dbReference type="AlphaFoldDB" id="A0A2G2V0B2"/>
<gene>
    <name evidence="11" type="ORF">CQW23_33984</name>
</gene>
<evidence type="ECO:0000256" key="4">
    <source>
        <dbReference type="ARBA" id="ARBA00022692"/>
    </source>
</evidence>
<evidence type="ECO:0000256" key="9">
    <source>
        <dbReference type="ARBA" id="ARBA00023033"/>
    </source>
</evidence>
<comment type="cofactor">
    <cofactor evidence="1">
        <name>heme</name>
        <dbReference type="ChEBI" id="CHEBI:30413"/>
    </cofactor>
</comment>
<dbReference type="OrthoDB" id="1731905at2759"/>
<comment type="caution">
    <text evidence="11">The sequence shown here is derived from an EMBL/GenBank/DDBJ whole genome shotgun (WGS) entry which is preliminary data.</text>
</comment>
<dbReference type="SUPFAM" id="SSF48264">
    <property type="entry name" value="Cytochrome P450"/>
    <property type="match status" value="1"/>
</dbReference>
<dbReference type="GO" id="GO:0016705">
    <property type="term" value="F:oxidoreductase activity, acting on paired donors, with incorporation or reduction of molecular oxygen"/>
    <property type="evidence" value="ECO:0007669"/>
    <property type="project" value="InterPro"/>
</dbReference>
<name>A0A2G2V0B2_CAPBA</name>
<dbReference type="InterPro" id="IPR036396">
    <property type="entry name" value="Cyt_P450_sf"/>
</dbReference>
<dbReference type="PANTHER" id="PTHR47947">
    <property type="entry name" value="CYTOCHROME P450 82C3-RELATED"/>
    <property type="match status" value="1"/>
</dbReference>
<keyword evidence="4" id="KW-0812">Transmembrane</keyword>
<keyword evidence="9" id="KW-0503">Monooxygenase</keyword>
<evidence type="ECO:0000256" key="3">
    <source>
        <dbReference type="ARBA" id="ARBA00022617"/>
    </source>
</evidence>
<dbReference type="InterPro" id="IPR002401">
    <property type="entry name" value="Cyt_P450_E_grp-I"/>
</dbReference>
<keyword evidence="10" id="KW-0472">Membrane</keyword>
<dbReference type="InterPro" id="IPR001128">
    <property type="entry name" value="Cyt_P450"/>
</dbReference>